<dbReference type="PANTHER" id="PTHR40112:SF1">
    <property type="entry name" value="H2HPP ISOMERASE"/>
    <property type="match status" value="1"/>
</dbReference>
<evidence type="ECO:0000259" key="1">
    <source>
        <dbReference type="Pfam" id="PF07883"/>
    </source>
</evidence>
<keyword evidence="3" id="KW-1185">Reference proteome</keyword>
<accession>A0A4R5QD17</accession>
<protein>
    <submittedName>
        <fullName evidence="2">Cupin domain-containing protein</fullName>
    </submittedName>
</protein>
<feature type="domain" description="Cupin type-2" evidence="1">
    <location>
        <begin position="115"/>
        <end position="166"/>
    </location>
</feature>
<reference evidence="2 3" key="1">
    <citation type="journal article" date="2016" name="J. Microbiol.">
        <title>Dankookia rubra gen. nov., sp. nov., an alphaproteobacterium isolated from sediment of a shallow stream.</title>
        <authorList>
            <person name="Kim W.H."/>
            <person name="Kim D.H."/>
            <person name="Kang K."/>
            <person name="Ahn T.Y."/>
        </authorList>
    </citation>
    <scope>NUCLEOTIDE SEQUENCE [LARGE SCALE GENOMIC DNA]</scope>
    <source>
        <strain evidence="2 3">JCM30602</strain>
    </source>
</reference>
<dbReference type="Gene3D" id="2.60.120.10">
    <property type="entry name" value="Jelly Rolls"/>
    <property type="match status" value="2"/>
</dbReference>
<evidence type="ECO:0000313" key="3">
    <source>
        <dbReference type="Proteomes" id="UP000295096"/>
    </source>
</evidence>
<evidence type="ECO:0000313" key="2">
    <source>
        <dbReference type="EMBL" id="TDH60499.1"/>
    </source>
</evidence>
<dbReference type="SUPFAM" id="SSF51182">
    <property type="entry name" value="RmlC-like cupins"/>
    <property type="match status" value="1"/>
</dbReference>
<dbReference type="InterPro" id="IPR014710">
    <property type="entry name" value="RmlC-like_jellyroll"/>
</dbReference>
<feature type="domain" description="Cupin type-2" evidence="1">
    <location>
        <begin position="22"/>
        <end position="72"/>
    </location>
</feature>
<dbReference type="Proteomes" id="UP000295096">
    <property type="component" value="Unassembled WGS sequence"/>
</dbReference>
<organism evidence="2 3">
    <name type="scientific">Dankookia rubra</name>
    <dbReference type="NCBI Taxonomy" id="1442381"/>
    <lineage>
        <taxon>Bacteria</taxon>
        <taxon>Pseudomonadati</taxon>
        <taxon>Pseudomonadota</taxon>
        <taxon>Alphaproteobacteria</taxon>
        <taxon>Acetobacterales</taxon>
        <taxon>Roseomonadaceae</taxon>
        <taxon>Dankookia</taxon>
    </lineage>
</organism>
<dbReference type="AlphaFoldDB" id="A0A4R5QD17"/>
<dbReference type="InterPro" id="IPR013096">
    <property type="entry name" value="Cupin_2"/>
</dbReference>
<name>A0A4R5QD17_9PROT</name>
<dbReference type="InterPro" id="IPR052535">
    <property type="entry name" value="Bacilysin_H2HPP_isomerase"/>
</dbReference>
<dbReference type="EMBL" id="SMSJ01000037">
    <property type="protein sequence ID" value="TDH60499.1"/>
    <property type="molecule type" value="Genomic_DNA"/>
</dbReference>
<dbReference type="OrthoDB" id="287220at2"/>
<dbReference type="InterPro" id="IPR011051">
    <property type="entry name" value="RmlC_Cupin_sf"/>
</dbReference>
<sequence>MDKAEFETELRRDGYRVVNSSVKPNLVAPNHCHDFDAKAWVLGGEITITRDNTPVTFRAGQCFEVPAGCMHAEHVGPEGVALLSGRRRNGGPLTREAFESDLRREGFDVVNGGQKPGFAEDMHAHDFDARIMVLAGEITVTRDGKSDVFHAGDHCEIPAGCQHTTKAGPEGVAYIVGKACRRPAMN</sequence>
<dbReference type="RefSeq" id="WP_133290739.1">
    <property type="nucleotide sequence ID" value="NZ_SMSJ01000037.1"/>
</dbReference>
<proteinExistence type="predicted"/>
<dbReference type="Pfam" id="PF07883">
    <property type="entry name" value="Cupin_2"/>
    <property type="match status" value="2"/>
</dbReference>
<dbReference type="PANTHER" id="PTHR40112">
    <property type="entry name" value="H2HPP ISOMERASE"/>
    <property type="match status" value="1"/>
</dbReference>
<gene>
    <name evidence="2" type="ORF">E2C06_21900</name>
</gene>
<comment type="caution">
    <text evidence="2">The sequence shown here is derived from an EMBL/GenBank/DDBJ whole genome shotgun (WGS) entry which is preliminary data.</text>
</comment>